<accession>A0A9Q1IH11</accession>
<comment type="caution">
    <text evidence="1">The sequence shown here is derived from an EMBL/GenBank/DDBJ whole genome shotgun (WGS) entry which is preliminary data.</text>
</comment>
<dbReference type="EMBL" id="JAINUF010000017">
    <property type="protein sequence ID" value="KAJ8339497.1"/>
    <property type="molecule type" value="Genomic_DNA"/>
</dbReference>
<organism evidence="1 2">
    <name type="scientific">Synaphobranchus kaupii</name>
    <name type="common">Kaup's arrowtooth eel</name>
    <dbReference type="NCBI Taxonomy" id="118154"/>
    <lineage>
        <taxon>Eukaryota</taxon>
        <taxon>Metazoa</taxon>
        <taxon>Chordata</taxon>
        <taxon>Craniata</taxon>
        <taxon>Vertebrata</taxon>
        <taxon>Euteleostomi</taxon>
        <taxon>Actinopterygii</taxon>
        <taxon>Neopterygii</taxon>
        <taxon>Teleostei</taxon>
        <taxon>Anguilliformes</taxon>
        <taxon>Synaphobranchidae</taxon>
        <taxon>Synaphobranchus</taxon>
    </lineage>
</organism>
<sequence length="89" mass="9825">MKLNSITANGCKECELLLMMVAPSLNRESWLHLQNVVTPSRRSSSAHSLAPPQALCWACLLQLYTPLLPAECMHRAQGVDWPATHKSLG</sequence>
<evidence type="ECO:0000313" key="1">
    <source>
        <dbReference type="EMBL" id="KAJ8339497.1"/>
    </source>
</evidence>
<gene>
    <name evidence="1" type="ORF">SKAU_G00362830</name>
</gene>
<protein>
    <submittedName>
        <fullName evidence="1">Uncharacterized protein</fullName>
    </submittedName>
</protein>
<evidence type="ECO:0000313" key="2">
    <source>
        <dbReference type="Proteomes" id="UP001152622"/>
    </source>
</evidence>
<dbReference type="Proteomes" id="UP001152622">
    <property type="component" value="Chromosome 17"/>
</dbReference>
<name>A0A9Q1IH11_SYNKA</name>
<reference evidence="1" key="1">
    <citation type="journal article" date="2023" name="Science">
        <title>Genome structures resolve the early diversification of teleost fishes.</title>
        <authorList>
            <person name="Parey E."/>
            <person name="Louis A."/>
            <person name="Montfort J."/>
            <person name="Bouchez O."/>
            <person name="Roques C."/>
            <person name="Iampietro C."/>
            <person name="Lluch J."/>
            <person name="Castinel A."/>
            <person name="Donnadieu C."/>
            <person name="Desvignes T."/>
            <person name="Floi Bucao C."/>
            <person name="Jouanno E."/>
            <person name="Wen M."/>
            <person name="Mejri S."/>
            <person name="Dirks R."/>
            <person name="Jansen H."/>
            <person name="Henkel C."/>
            <person name="Chen W.J."/>
            <person name="Zahm M."/>
            <person name="Cabau C."/>
            <person name="Klopp C."/>
            <person name="Thompson A.W."/>
            <person name="Robinson-Rechavi M."/>
            <person name="Braasch I."/>
            <person name="Lecointre G."/>
            <person name="Bobe J."/>
            <person name="Postlethwait J.H."/>
            <person name="Berthelot C."/>
            <person name="Roest Crollius H."/>
            <person name="Guiguen Y."/>
        </authorList>
    </citation>
    <scope>NUCLEOTIDE SEQUENCE</scope>
    <source>
        <tissue evidence="1">Blood</tissue>
    </source>
</reference>
<proteinExistence type="predicted"/>
<keyword evidence="2" id="KW-1185">Reference proteome</keyword>
<dbReference type="AlphaFoldDB" id="A0A9Q1IH11"/>